<evidence type="ECO:0008006" key="3">
    <source>
        <dbReference type="Google" id="ProtNLM"/>
    </source>
</evidence>
<dbReference type="Proteomes" id="UP000471120">
    <property type="component" value="Unassembled WGS sequence"/>
</dbReference>
<protein>
    <recommendedName>
        <fullName evidence="3">HTH-like domain-containing protein</fullName>
    </recommendedName>
</protein>
<proteinExistence type="predicted"/>
<gene>
    <name evidence="1" type="ORF">DW322_03055</name>
</gene>
<accession>A0A6P2CCI0</accession>
<comment type="caution">
    <text evidence="1">The sequence shown here is derived from an EMBL/GenBank/DDBJ whole genome shotgun (WGS) entry which is preliminary data.</text>
</comment>
<name>A0A6P2CCI0_9NOCA</name>
<dbReference type="EMBL" id="QRCM01000001">
    <property type="protein sequence ID" value="TXG89401.1"/>
    <property type="molecule type" value="Genomic_DNA"/>
</dbReference>
<sequence>MNRQGIRVARGTVERLMRAGGLRGIGRTKNTRP</sequence>
<organism evidence="1 2">
    <name type="scientific">Rhodococcus rhodnii</name>
    <dbReference type="NCBI Taxonomy" id="38312"/>
    <lineage>
        <taxon>Bacteria</taxon>
        <taxon>Bacillati</taxon>
        <taxon>Actinomycetota</taxon>
        <taxon>Actinomycetes</taxon>
        <taxon>Mycobacteriales</taxon>
        <taxon>Nocardiaceae</taxon>
        <taxon>Rhodococcus</taxon>
    </lineage>
</organism>
<evidence type="ECO:0000313" key="2">
    <source>
        <dbReference type="Proteomes" id="UP000471120"/>
    </source>
</evidence>
<dbReference type="AlphaFoldDB" id="A0A6P2CCI0"/>
<evidence type="ECO:0000313" key="1">
    <source>
        <dbReference type="EMBL" id="TXG89401.1"/>
    </source>
</evidence>
<reference evidence="1 2" key="1">
    <citation type="submission" date="2018-07" db="EMBL/GenBank/DDBJ databases">
        <title>Genome sequence of Rhodococcus rhodnii ATCC 35071 from Rhodnius prolixus.</title>
        <authorList>
            <person name="Patel V."/>
            <person name="Vogel K.J."/>
        </authorList>
    </citation>
    <scope>NUCLEOTIDE SEQUENCE [LARGE SCALE GENOMIC DNA]</scope>
    <source>
        <strain evidence="1 2">ATCC 35071</strain>
    </source>
</reference>